<proteinExistence type="predicted"/>
<name>E4XQ56_OIKDI</name>
<dbReference type="EMBL" id="FN653100">
    <property type="protein sequence ID" value="CBY11945.1"/>
    <property type="molecule type" value="Genomic_DNA"/>
</dbReference>
<dbReference type="EMBL" id="FN653100">
    <property type="protein sequence ID" value="CBY11946.1"/>
    <property type="molecule type" value="Genomic_DNA"/>
</dbReference>
<sequence length="44" mass="4879">MPKGDEICFPNPTVKSMTDLDLDAQVVIRTSVKLMDVKVTPKCN</sequence>
<evidence type="ECO:0000313" key="4">
    <source>
        <dbReference type="EMBL" id="CBY34578.1"/>
    </source>
</evidence>
<keyword evidence="5" id="KW-1185">Reference proteome</keyword>
<dbReference type="Proteomes" id="UP000001307">
    <property type="component" value="Unassembled WGS sequence"/>
</dbReference>
<dbReference type="AlphaFoldDB" id="E4XQ56"/>
<organism evidence="1">
    <name type="scientific">Oikopleura dioica</name>
    <name type="common">Tunicate</name>
    <dbReference type="NCBI Taxonomy" id="34765"/>
    <lineage>
        <taxon>Eukaryota</taxon>
        <taxon>Metazoa</taxon>
        <taxon>Chordata</taxon>
        <taxon>Tunicata</taxon>
        <taxon>Appendicularia</taxon>
        <taxon>Copelata</taxon>
        <taxon>Oikopleuridae</taxon>
        <taxon>Oikopleura</taxon>
    </lineage>
</organism>
<protein>
    <submittedName>
        <fullName evidence="1">Uncharacterized protein</fullName>
    </submittedName>
</protein>
<dbReference type="Proteomes" id="UP000011014">
    <property type="component" value="Unassembled WGS sequence"/>
</dbReference>
<dbReference type="InParanoid" id="E4XQ56"/>
<evidence type="ECO:0000313" key="3">
    <source>
        <dbReference type="EMBL" id="CBY11946.1"/>
    </source>
</evidence>
<dbReference type="EMBL" id="FN654522">
    <property type="protein sequence ID" value="CBY34578.1"/>
    <property type="molecule type" value="Genomic_DNA"/>
</dbReference>
<evidence type="ECO:0000313" key="1">
    <source>
        <dbReference type="EMBL" id="CBY11942.1"/>
    </source>
</evidence>
<evidence type="ECO:0000313" key="2">
    <source>
        <dbReference type="EMBL" id="CBY11945.1"/>
    </source>
</evidence>
<reference evidence="1" key="1">
    <citation type="journal article" date="2010" name="Science">
        <title>Plasticity of animal genome architecture unmasked by rapid evolution of a pelagic tunicate.</title>
        <authorList>
            <person name="Denoeud F."/>
            <person name="Henriet S."/>
            <person name="Mungpakdee S."/>
            <person name="Aury J.M."/>
            <person name="Da Silva C."/>
            <person name="Brinkmann H."/>
            <person name="Mikhaleva J."/>
            <person name="Olsen L.C."/>
            <person name="Jubin C."/>
            <person name="Canestro C."/>
            <person name="Bouquet J.M."/>
            <person name="Danks G."/>
            <person name="Poulain J."/>
            <person name="Campsteijn C."/>
            <person name="Adamski M."/>
            <person name="Cross I."/>
            <person name="Yadetie F."/>
            <person name="Muffato M."/>
            <person name="Louis A."/>
            <person name="Butcher S."/>
            <person name="Tsagkogeorga G."/>
            <person name="Konrad A."/>
            <person name="Singh S."/>
            <person name="Jensen M.F."/>
            <person name="Cong E.H."/>
            <person name="Eikeseth-Otteraa H."/>
            <person name="Noel B."/>
            <person name="Anthouard V."/>
            <person name="Porcel B.M."/>
            <person name="Kachouri-Lafond R."/>
            <person name="Nishino A."/>
            <person name="Ugolini M."/>
            <person name="Chourrout P."/>
            <person name="Nishida H."/>
            <person name="Aasland R."/>
            <person name="Huzurbazar S."/>
            <person name="Westhof E."/>
            <person name="Delsuc F."/>
            <person name="Lehrach H."/>
            <person name="Reinhardt R."/>
            <person name="Weissenbach J."/>
            <person name="Roy S.W."/>
            <person name="Artiguenave F."/>
            <person name="Postlethwait J.H."/>
            <person name="Manak J.R."/>
            <person name="Thompson E.M."/>
            <person name="Jaillon O."/>
            <person name="Du Pasquier L."/>
            <person name="Boudinot P."/>
            <person name="Liberles D.A."/>
            <person name="Volff J.N."/>
            <person name="Philippe H."/>
            <person name="Lenhard B."/>
            <person name="Roest Crollius H."/>
            <person name="Wincker P."/>
            <person name="Chourrout D."/>
        </authorList>
    </citation>
    <scope>NUCLEOTIDE SEQUENCE [LARGE SCALE GENOMIC DNA]</scope>
</reference>
<evidence type="ECO:0000313" key="5">
    <source>
        <dbReference type="Proteomes" id="UP000001307"/>
    </source>
</evidence>
<dbReference type="EMBL" id="FN653100">
    <property type="protein sequence ID" value="CBY11942.1"/>
    <property type="molecule type" value="Genomic_DNA"/>
</dbReference>
<accession>E4XQ56</accession>
<gene>
    <name evidence="1" type="ORF">GSOID_T00017349001</name>
    <name evidence="2" type="ORF">GSOID_T00017352001</name>
    <name evidence="3" type="ORF">GSOID_T00017353001</name>
    <name evidence="4" type="ORF">GSOID_T00024605001</name>
</gene>